<dbReference type="Pfam" id="PF13556">
    <property type="entry name" value="HTH_30"/>
    <property type="match status" value="1"/>
</dbReference>
<dbReference type="InterPro" id="IPR042070">
    <property type="entry name" value="PucR_C-HTH_sf"/>
</dbReference>
<evidence type="ECO:0000259" key="2">
    <source>
        <dbReference type="Pfam" id="PF13556"/>
    </source>
</evidence>
<dbReference type="AlphaFoldDB" id="A0AB39H9J5"/>
<dbReference type="PANTHER" id="PTHR33744">
    <property type="entry name" value="CARBOHYDRATE DIACID REGULATOR"/>
    <property type="match status" value="1"/>
</dbReference>
<dbReference type="RefSeq" id="WP_306100727.1">
    <property type="nucleotide sequence ID" value="NZ_CP162601.1"/>
</dbReference>
<accession>A0AB39H9J5</accession>
<dbReference type="InterPro" id="IPR012914">
    <property type="entry name" value="PucR_dom"/>
</dbReference>
<organism evidence="3">
    <name type="scientific">Vibrio sp. HB236076</name>
    <dbReference type="NCBI Taxonomy" id="3232307"/>
    <lineage>
        <taxon>Bacteria</taxon>
        <taxon>Pseudomonadati</taxon>
        <taxon>Pseudomonadota</taxon>
        <taxon>Gammaproteobacteria</taxon>
        <taxon>Vibrionales</taxon>
        <taxon>Vibrionaceae</taxon>
        <taxon>Vibrio</taxon>
    </lineage>
</organism>
<dbReference type="Gene3D" id="1.10.10.2840">
    <property type="entry name" value="PucR C-terminal helix-turn-helix domain"/>
    <property type="match status" value="1"/>
</dbReference>
<protein>
    <submittedName>
        <fullName evidence="3">PucR family transcriptional regulator</fullName>
    </submittedName>
</protein>
<proteinExistence type="predicted"/>
<feature type="domain" description="Purine catabolism PurC-like" evidence="1">
    <location>
        <begin position="6"/>
        <end position="126"/>
    </location>
</feature>
<dbReference type="EMBL" id="CP162601">
    <property type="protein sequence ID" value="XDK24627.1"/>
    <property type="molecule type" value="Genomic_DNA"/>
</dbReference>
<evidence type="ECO:0000313" key="3">
    <source>
        <dbReference type="EMBL" id="XDK24627.1"/>
    </source>
</evidence>
<name>A0AB39H9J5_9VIBR</name>
<dbReference type="KEGG" id="vih:AB0763_10520"/>
<dbReference type="Pfam" id="PF07905">
    <property type="entry name" value="PucR"/>
    <property type="match status" value="1"/>
</dbReference>
<dbReference type="InterPro" id="IPR051448">
    <property type="entry name" value="CdaR-like_regulators"/>
</dbReference>
<evidence type="ECO:0000259" key="1">
    <source>
        <dbReference type="Pfam" id="PF07905"/>
    </source>
</evidence>
<sequence length="386" mass="43616">MIKIEELLAMSSLSSLRLCAGAGGQGNMVRWPYVAENADIKDWLEGGELIFITGLNWQWQTQELVELFNSAAQCHASGVVMLIDSPYLTAIPERLLSVADKLDLPLISQPYTFPMVKVTQLISKAIIDTEHAQKSTQWLLYQSIESPQCDPLALKQVSQLGLSLDQPIVVAMIQCFHLVQNELAAVQYLLKQFLDKQASVLPLLDYQQGWLLCLPVSLSREKRDLPWQYLLERMDALGPSCVLGISEAQCFQDLSKAVLEVKQAVRYCLAHDLKMMHYQHLGVVQLFGNSENPELLNAFCQRHLGELFQTKDPAQIELKHTLMVFFEQLGAMRNSALALGIHRNTLTHRLRKAERITGMNIFDAQQRLSLQTALLVEKTLIEYKKA</sequence>
<dbReference type="InterPro" id="IPR025736">
    <property type="entry name" value="PucR_C-HTH_dom"/>
</dbReference>
<feature type="domain" description="PucR C-terminal helix-turn-helix" evidence="2">
    <location>
        <begin position="319"/>
        <end position="375"/>
    </location>
</feature>
<dbReference type="PANTHER" id="PTHR33744:SF1">
    <property type="entry name" value="DNA-BINDING TRANSCRIPTIONAL ACTIVATOR ADER"/>
    <property type="match status" value="1"/>
</dbReference>
<reference evidence="3" key="1">
    <citation type="submission" date="2024-07" db="EMBL/GenBank/DDBJ databases">
        <title>Genome Analysis of a Potential Novel Vibrio Species Secreting pH- and Thermo-stable Alginate Lyase and its Application in Producing Alginate Oligosaccharides.</title>
        <authorList>
            <person name="Huang H."/>
            <person name="Bao K."/>
        </authorList>
    </citation>
    <scope>NUCLEOTIDE SEQUENCE</scope>
    <source>
        <strain evidence="3">HB236076</strain>
    </source>
</reference>
<gene>
    <name evidence="3" type="ORF">AB0763_10520</name>
</gene>